<dbReference type="PRINTS" id="PR00038">
    <property type="entry name" value="HTHLUXR"/>
</dbReference>
<dbReference type="InterPro" id="IPR016032">
    <property type="entry name" value="Sig_transdc_resp-reg_C-effctor"/>
</dbReference>
<keyword evidence="2" id="KW-0597">Phosphoprotein</keyword>
<reference evidence="5 6" key="1">
    <citation type="journal article" date="2019" name="Int. J. Syst. Evol. Microbiol.">
        <title>The Global Catalogue of Microorganisms (GCM) 10K type strain sequencing project: providing services to taxonomists for standard genome sequencing and annotation.</title>
        <authorList>
            <consortium name="The Broad Institute Genomics Platform"/>
            <consortium name="The Broad Institute Genome Sequencing Center for Infectious Disease"/>
            <person name="Wu L."/>
            <person name="Ma J."/>
        </authorList>
    </citation>
    <scope>NUCLEOTIDE SEQUENCE [LARGE SCALE GENOMIC DNA]</scope>
    <source>
        <strain evidence="5 6">JCM 13008</strain>
    </source>
</reference>
<feature type="domain" description="HTH luxR-type" evidence="3">
    <location>
        <begin position="154"/>
        <end position="219"/>
    </location>
</feature>
<dbReference type="InterPro" id="IPR001789">
    <property type="entry name" value="Sig_transdc_resp-reg_receiver"/>
</dbReference>
<keyword evidence="6" id="KW-1185">Reference proteome</keyword>
<dbReference type="Gene3D" id="3.40.50.2300">
    <property type="match status" value="1"/>
</dbReference>
<dbReference type="PANTHER" id="PTHR43214:SF44">
    <property type="entry name" value="TWO-COMPONENT RESPONSE REGULATOR"/>
    <property type="match status" value="1"/>
</dbReference>
<name>A0ABN1TJW5_9ACTN</name>
<dbReference type="PROSITE" id="PS50110">
    <property type="entry name" value="RESPONSE_REGULATORY"/>
    <property type="match status" value="1"/>
</dbReference>
<keyword evidence="1" id="KW-0238">DNA-binding</keyword>
<dbReference type="InterPro" id="IPR000792">
    <property type="entry name" value="Tscrpt_reg_LuxR_C"/>
</dbReference>
<dbReference type="SMART" id="SM00421">
    <property type="entry name" value="HTH_LUXR"/>
    <property type="match status" value="1"/>
</dbReference>
<dbReference type="RefSeq" id="WP_343990419.1">
    <property type="nucleotide sequence ID" value="NZ_BAAALG010000001.1"/>
</dbReference>
<dbReference type="InterPro" id="IPR011006">
    <property type="entry name" value="CheY-like_superfamily"/>
</dbReference>
<feature type="domain" description="Response regulatory" evidence="4">
    <location>
        <begin position="7"/>
        <end position="126"/>
    </location>
</feature>
<dbReference type="SMART" id="SM00448">
    <property type="entry name" value="REC"/>
    <property type="match status" value="1"/>
</dbReference>
<evidence type="ECO:0000256" key="1">
    <source>
        <dbReference type="ARBA" id="ARBA00023125"/>
    </source>
</evidence>
<sequence>MHRAGTRVAIVEDHALFAESLVIALNLEGYDVRQIALGDPGRSVSTLLPAILRTNPRIVLLDLDLGSHGNGARLVEPLTRSGVAVIVVTGNIERSRWGEALAHGARKVMPKSSPLNDIAATIRKVSQGLPVTSIEERTDLLRAWHAEQATVREARAKLERLTRRESEVLGHFLEGRQVKEIASLSVVSEATVRTQVKAILAKLGVSSQLAAVGVARQARWTPPQQ</sequence>
<proteinExistence type="predicted"/>
<feature type="modified residue" description="4-aspartylphosphate" evidence="2">
    <location>
        <position position="62"/>
    </location>
</feature>
<dbReference type="Pfam" id="PF00196">
    <property type="entry name" value="GerE"/>
    <property type="match status" value="1"/>
</dbReference>
<organism evidence="5 6">
    <name type="scientific">Nocardioides dubius</name>
    <dbReference type="NCBI Taxonomy" id="317019"/>
    <lineage>
        <taxon>Bacteria</taxon>
        <taxon>Bacillati</taxon>
        <taxon>Actinomycetota</taxon>
        <taxon>Actinomycetes</taxon>
        <taxon>Propionibacteriales</taxon>
        <taxon>Nocardioidaceae</taxon>
        <taxon>Nocardioides</taxon>
    </lineage>
</organism>
<gene>
    <name evidence="5" type="ORF">GCM10009668_02120</name>
</gene>
<protein>
    <submittedName>
        <fullName evidence="5">Response regulator transcription factor</fullName>
    </submittedName>
</protein>
<dbReference type="CDD" id="cd06170">
    <property type="entry name" value="LuxR_C_like"/>
    <property type="match status" value="1"/>
</dbReference>
<dbReference type="PROSITE" id="PS50043">
    <property type="entry name" value="HTH_LUXR_2"/>
    <property type="match status" value="1"/>
</dbReference>
<dbReference type="SUPFAM" id="SSF52172">
    <property type="entry name" value="CheY-like"/>
    <property type="match status" value="1"/>
</dbReference>
<evidence type="ECO:0000256" key="2">
    <source>
        <dbReference type="PROSITE-ProRule" id="PRU00169"/>
    </source>
</evidence>
<accession>A0ABN1TJW5</accession>
<dbReference type="EMBL" id="BAAALG010000001">
    <property type="protein sequence ID" value="GAA1090988.1"/>
    <property type="molecule type" value="Genomic_DNA"/>
</dbReference>
<comment type="caution">
    <text evidence="5">The sequence shown here is derived from an EMBL/GenBank/DDBJ whole genome shotgun (WGS) entry which is preliminary data.</text>
</comment>
<evidence type="ECO:0000313" key="6">
    <source>
        <dbReference type="Proteomes" id="UP001501581"/>
    </source>
</evidence>
<dbReference type="Pfam" id="PF00072">
    <property type="entry name" value="Response_reg"/>
    <property type="match status" value="1"/>
</dbReference>
<dbReference type="Proteomes" id="UP001501581">
    <property type="component" value="Unassembled WGS sequence"/>
</dbReference>
<dbReference type="InterPro" id="IPR039420">
    <property type="entry name" value="WalR-like"/>
</dbReference>
<evidence type="ECO:0000259" key="4">
    <source>
        <dbReference type="PROSITE" id="PS50110"/>
    </source>
</evidence>
<dbReference type="PANTHER" id="PTHR43214">
    <property type="entry name" value="TWO-COMPONENT RESPONSE REGULATOR"/>
    <property type="match status" value="1"/>
</dbReference>
<evidence type="ECO:0000259" key="3">
    <source>
        <dbReference type="PROSITE" id="PS50043"/>
    </source>
</evidence>
<dbReference type="SUPFAM" id="SSF46894">
    <property type="entry name" value="C-terminal effector domain of the bipartite response regulators"/>
    <property type="match status" value="1"/>
</dbReference>
<evidence type="ECO:0000313" key="5">
    <source>
        <dbReference type="EMBL" id="GAA1090988.1"/>
    </source>
</evidence>